<dbReference type="Gene3D" id="1.10.287.130">
    <property type="match status" value="1"/>
</dbReference>
<evidence type="ECO:0000313" key="11">
    <source>
        <dbReference type="Proteomes" id="UP000683291"/>
    </source>
</evidence>
<dbReference type="InterPro" id="IPR036890">
    <property type="entry name" value="HATPase_C_sf"/>
</dbReference>
<keyword evidence="8" id="KW-0902">Two-component regulatory system</keyword>
<dbReference type="SUPFAM" id="SSF55874">
    <property type="entry name" value="ATPase domain of HSP90 chaperone/DNA topoisomerase II/histidine kinase"/>
    <property type="match status" value="1"/>
</dbReference>
<evidence type="ECO:0000259" key="9">
    <source>
        <dbReference type="PROSITE" id="PS50109"/>
    </source>
</evidence>
<dbReference type="SMART" id="SM00387">
    <property type="entry name" value="HATPase_c"/>
    <property type="match status" value="1"/>
</dbReference>
<evidence type="ECO:0000256" key="7">
    <source>
        <dbReference type="ARBA" id="ARBA00022840"/>
    </source>
</evidence>
<dbReference type="InterPro" id="IPR003594">
    <property type="entry name" value="HATPase_dom"/>
</dbReference>
<dbReference type="InterPro" id="IPR036097">
    <property type="entry name" value="HisK_dim/P_sf"/>
</dbReference>
<dbReference type="GO" id="GO:0030295">
    <property type="term" value="F:protein kinase activator activity"/>
    <property type="evidence" value="ECO:0007669"/>
    <property type="project" value="TreeGrafter"/>
</dbReference>
<dbReference type="SUPFAM" id="SSF47384">
    <property type="entry name" value="Homodimeric domain of signal transducing histidine kinase"/>
    <property type="match status" value="1"/>
</dbReference>
<keyword evidence="5" id="KW-0547">Nucleotide-binding</keyword>
<dbReference type="Proteomes" id="UP000683291">
    <property type="component" value="Chromosome 1"/>
</dbReference>
<evidence type="ECO:0000313" key="10">
    <source>
        <dbReference type="EMBL" id="QUJ77332.1"/>
    </source>
</evidence>
<dbReference type="GO" id="GO:0000155">
    <property type="term" value="F:phosphorelay sensor kinase activity"/>
    <property type="evidence" value="ECO:0007669"/>
    <property type="project" value="InterPro"/>
</dbReference>
<feature type="domain" description="Histidine kinase" evidence="9">
    <location>
        <begin position="153"/>
        <end position="365"/>
    </location>
</feature>
<keyword evidence="6" id="KW-0418">Kinase</keyword>
<evidence type="ECO:0000256" key="5">
    <source>
        <dbReference type="ARBA" id="ARBA00022741"/>
    </source>
</evidence>
<dbReference type="CDD" id="cd00082">
    <property type="entry name" value="HisKA"/>
    <property type="match status" value="1"/>
</dbReference>
<dbReference type="PROSITE" id="PS50109">
    <property type="entry name" value="HIS_KIN"/>
    <property type="match status" value="1"/>
</dbReference>
<dbReference type="SMART" id="SM00388">
    <property type="entry name" value="HisKA"/>
    <property type="match status" value="1"/>
</dbReference>
<dbReference type="CDD" id="cd00075">
    <property type="entry name" value="HATPase"/>
    <property type="match status" value="1"/>
</dbReference>
<dbReference type="KEGG" id="sual:KDD17_04845"/>
<comment type="catalytic activity">
    <reaction evidence="1">
        <text>ATP + protein L-histidine = ADP + protein N-phospho-L-histidine.</text>
        <dbReference type="EC" id="2.7.13.3"/>
    </reaction>
</comment>
<dbReference type="Pfam" id="PF02518">
    <property type="entry name" value="HATPase_c"/>
    <property type="match status" value="1"/>
</dbReference>
<dbReference type="GO" id="GO:0005524">
    <property type="term" value="F:ATP binding"/>
    <property type="evidence" value="ECO:0007669"/>
    <property type="project" value="UniProtKB-KW"/>
</dbReference>
<dbReference type="GO" id="GO:0007234">
    <property type="term" value="P:osmosensory signaling via phosphorelay pathway"/>
    <property type="evidence" value="ECO:0007669"/>
    <property type="project" value="TreeGrafter"/>
</dbReference>
<evidence type="ECO:0000256" key="1">
    <source>
        <dbReference type="ARBA" id="ARBA00000085"/>
    </source>
</evidence>
<evidence type="ECO:0000256" key="3">
    <source>
        <dbReference type="ARBA" id="ARBA00022553"/>
    </source>
</evidence>
<dbReference type="AlphaFoldDB" id="A0A975JF30"/>
<evidence type="ECO:0000256" key="2">
    <source>
        <dbReference type="ARBA" id="ARBA00012438"/>
    </source>
</evidence>
<evidence type="ECO:0000256" key="4">
    <source>
        <dbReference type="ARBA" id="ARBA00022679"/>
    </source>
</evidence>
<proteinExistence type="predicted"/>
<gene>
    <name evidence="10" type="ORF">KDD17_04845</name>
</gene>
<dbReference type="GO" id="GO:0000156">
    <property type="term" value="F:phosphorelay response regulator activity"/>
    <property type="evidence" value="ECO:0007669"/>
    <property type="project" value="TreeGrafter"/>
</dbReference>
<dbReference type="Gene3D" id="3.30.565.10">
    <property type="entry name" value="Histidine kinase-like ATPase, C-terminal domain"/>
    <property type="match status" value="1"/>
</dbReference>
<dbReference type="InterPro" id="IPR050351">
    <property type="entry name" value="BphY/WalK/GraS-like"/>
</dbReference>
<organism evidence="10 11">
    <name type="scientific">Sulfitobacter albidus</name>
    <dbReference type="NCBI Taxonomy" id="2829501"/>
    <lineage>
        <taxon>Bacteria</taxon>
        <taxon>Pseudomonadati</taxon>
        <taxon>Pseudomonadota</taxon>
        <taxon>Alphaproteobacteria</taxon>
        <taxon>Rhodobacterales</taxon>
        <taxon>Roseobacteraceae</taxon>
        <taxon>Sulfitobacter</taxon>
    </lineage>
</organism>
<keyword evidence="7" id="KW-0067">ATP-binding</keyword>
<keyword evidence="11" id="KW-1185">Reference proteome</keyword>
<dbReference type="Pfam" id="PF00512">
    <property type="entry name" value="HisKA"/>
    <property type="match status" value="1"/>
</dbReference>
<dbReference type="EMBL" id="CP073581">
    <property type="protein sequence ID" value="QUJ77332.1"/>
    <property type="molecule type" value="Genomic_DNA"/>
</dbReference>
<protein>
    <recommendedName>
        <fullName evidence="2">histidine kinase</fullName>
        <ecNumber evidence="2">2.7.13.3</ecNumber>
    </recommendedName>
</protein>
<dbReference type="RefSeq" id="WP_212705528.1">
    <property type="nucleotide sequence ID" value="NZ_CP073581.1"/>
</dbReference>
<dbReference type="Pfam" id="PF12860">
    <property type="entry name" value="PAS_7"/>
    <property type="match status" value="1"/>
</dbReference>
<name>A0A975JF30_9RHOB</name>
<keyword evidence="4" id="KW-0808">Transferase</keyword>
<dbReference type="PANTHER" id="PTHR42878">
    <property type="entry name" value="TWO-COMPONENT HISTIDINE KINASE"/>
    <property type="match status" value="1"/>
</dbReference>
<dbReference type="PANTHER" id="PTHR42878:SF7">
    <property type="entry name" value="SENSOR HISTIDINE KINASE GLRK"/>
    <property type="match status" value="1"/>
</dbReference>
<evidence type="ECO:0000256" key="8">
    <source>
        <dbReference type="ARBA" id="ARBA00023012"/>
    </source>
</evidence>
<reference evidence="10" key="1">
    <citation type="submission" date="2021-04" db="EMBL/GenBank/DDBJ databases">
        <title>Complete genome sequence for Sulfitobacter sp. strain JK7-1.</title>
        <authorList>
            <person name="Park S.-J."/>
        </authorList>
    </citation>
    <scope>NUCLEOTIDE SEQUENCE</scope>
    <source>
        <strain evidence="10">JK7-1</strain>
    </source>
</reference>
<dbReference type="InterPro" id="IPR004358">
    <property type="entry name" value="Sig_transdc_His_kin-like_C"/>
</dbReference>
<dbReference type="InterPro" id="IPR003661">
    <property type="entry name" value="HisK_dim/P_dom"/>
</dbReference>
<sequence length="390" mass="42570">MENRENALLIAALDQVAGAIMIYDSDMRALHWNKGFEATFPFLIEPCKGGATMRELMQLARAHGNLPEGVTPQGAQAFTDQRIAQIRAGRAEPMTIHCPDGSVIEARDFQLGPENFASIRVDVTRLQQQRDLIARQADKLSTTNQQLGEFAAIAAHDLRAPLSRQSMMLELIAEILAEDGRDLPAEAQKYWSLVEEGSTRMKQLVEDLLEYAQIETDASALETFCAATAMQECLALLTIPDGFDVRLPPEAPMLRGSATAFKAVLRNLISNAIKHHDAPIGRIDVTCTVTARTACIRVQDDGPGVPDRFKKKIFEPFQRLSKNTSGSGLGLAYIRKTVENWGGTARIDDAEGHGSVFSITAPLATANVIPLAEARAAAPQPPVPAHARRR</sequence>
<dbReference type="PRINTS" id="PR00344">
    <property type="entry name" value="BCTRLSENSOR"/>
</dbReference>
<accession>A0A975JF30</accession>
<dbReference type="EC" id="2.7.13.3" evidence="2"/>
<keyword evidence="3" id="KW-0597">Phosphoprotein</keyword>
<dbReference type="InterPro" id="IPR005467">
    <property type="entry name" value="His_kinase_dom"/>
</dbReference>
<evidence type="ECO:0000256" key="6">
    <source>
        <dbReference type="ARBA" id="ARBA00022777"/>
    </source>
</evidence>